<organism evidence="7 8">
    <name type="scientific">Thermatribacter velox</name>
    <dbReference type="NCBI Taxonomy" id="3039681"/>
    <lineage>
        <taxon>Bacteria</taxon>
        <taxon>Pseudomonadati</taxon>
        <taxon>Atribacterota</taxon>
        <taxon>Atribacteria</taxon>
        <taxon>Atribacterales</taxon>
        <taxon>Thermatribacteraceae</taxon>
        <taxon>Thermatribacter</taxon>
    </lineage>
</organism>
<feature type="domain" description="BPL/LPL catalytic" evidence="6">
    <location>
        <begin position="31"/>
        <end position="216"/>
    </location>
</feature>
<dbReference type="PROSITE" id="PS01313">
    <property type="entry name" value="LIPB"/>
    <property type="match status" value="1"/>
</dbReference>
<comment type="miscellaneous">
    <text evidence="5">In the reaction, the free carboxyl group of octanoic acid is attached via an amide linkage to the epsilon-amino group of a specific lysine residue of lipoyl domains of lipoate-dependent enzymes.</text>
</comment>
<evidence type="ECO:0000256" key="3">
    <source>
        <dbReference type="ARBA" id="ARBA00023315"/>
    </source>
</evidence>
<evidence type="ECO:0000259" key="6">
    <source>
        <dbReference type="PROSITE" id="PS51733"/>
    </source>
</evidence>
<protein>
    <recommendedName>
        <fullName evidence="5">Octanoyltransferase</fullName>
        <ecNumber evidence="5">2.3.1.181</ecNumber>
    </recommendedName>
    <alternativeName>
        <fullName evidence="5">Lipoate-protein ligase B</fullName>
    </alternativeName>
    <alternativeName>
        <fullName evidence="5">Lipoyl/octanoyl transferase</fullName>
    </alternativeName>
    <alternativeName>
        <fullName evidence="5">Octanoyl-[acyl-carrier-protein]-protein N-octanoyltransferase</fullName>
    </alternativeName>
</protein>
<evidence type="ECO:0000256" key="4">
    <source>
        <dbReference type="ARBA" id="ARBA00024732"/>
    </source>
</evidence>
<name>A0ABZ2YE04_9BACT</name>
<gene>
    <name evidence="5 7" type="primary">lipB</name>
    <name evidence="7" type="ORF">QBE54_10050</name>
</gene>
<evidence type="ECO:0000256" key="5">
    <source>
        <dbReference type="HAMAP-Rule" id="MF_00013"/>
    </source>
</evidence>
<proteinExistence type="inferred from homology"/>
<keyword evidence="3 5" id="KW-0012">Acyltransferase</keyword>
<keyword evidence="8" id="KW-1185">Reference proteome</keyword>
<dbReference type="GO" id="GO:0033819">
    <property type="term" value="F:lipoyl(octanoyl) transferase activity"/>
    <property type="evidence" value="ECO:0007669"/>
    <property type="project" value="UniProtKB-EC"/>
</dbReference>
<feature type="active site" description="Acyl-thioester intermediate" evidence="5">
    <location>
        <position position="177"/>
    </location>
</feature>
<dbReference type="NCBIfam" id="NF010925">
    <property type="entry name" value="PRK14345.1"/>
    <property type="match status" value="1"/>
</dbReference>
<reference evidence="7 8" key="1">
    <citation type="submission" date="2023-03" db="EMBL/GenBank/DDBJ databases">
        <title>Novel Species.</title>
        <authorList>
            <person name="Ma S."/>
        </authorList>
    </citation>
    <scope>NUCLEOTIDE SEQUENCE [LARGE SCALE GENOMIC DNA]</scope>
    <source>
        <strain evidence="7 8">B11</strain>
    </source>
</reference>
<dbReference type="PANTHER" id="PTHR10993">
    <property type="entry name" value="OCTANOYLTRANSFERASE"/>
    <property type="match status" value="1"/>
</dbReference>
<feature type="site" description="Lowers pKa of active site Cys" evidence="5">
    <location>
        <position position="143"/>
    </location>
</feature>
<keyword evidence="5" id="KW-0963">Cytoplasm</keyword>
<evidence type="ECO:0000313" key="8">
    <source>
        <dbReference type="Proteomes" id="UP001461341"/>
    </source>
</evidence>
<dbReference type="NCBIfam" id="TIGR00214">
    <property type="entry name" value="lipB"/>
    <property type="match status" value="1"/>
</dbReference>
<dbReference type="InterPro" id="IPR045864">
    <property type="entry name" value="aa-tRNA-synth_II/BPL/LPL"/>
</dbReference>
<dbReference type="InterPro" id="IPR004143">
    <property type="entry name" value="BPL_LPL_catalytic"/>
</dbReference>
<feature type="binding site" evidence="5">
    <location>
        <begin position="159"/>
        <end position="161"/>
    </location>
    <ligand>
        <name>substrate</name>
    </ligand>
</feature>
<comment type="pathway">
    <text evidence="1 5">Protein modification; protein lipoylation via endogenous pathway; protein N(6)-(lipoyl)lysine from octanoyl-[acyl-carrier-protein]: step 1/2.</text>
</comment>
<sequence>MEQIFYLSLPLVSYQKAWELQLSLVEKVYRENLPGFLLLLEHQPVITLGRSANTANLRLSLERLREKGIEVFWVERGGDVTYHGPGQIVGYPIFNLRFFGKDVHLFVRSLEEVLIRFLQGYQVEGFRFPPYTGVWVNQQKPEKIAAIGVAVRRWVTFHGFAFNVSTSLTPFSYIVPCGIQGFGVTSLEKCTGKEYSFEERRAMGREIGKLFEEVFSFPVKELSAASQGVLLDFLEKNGKESWSLASLLD</sequence>
<feature type="binding site" evidence="5">
    <location>
        <begin position="76"/>
        <end position="83"/>
    </location>
    <ligand>
        <name>substrate</name>
    </ligand>
</feature>
<dbReference type="InterPro" id="IPR000544">
    <property type="entry name" value="Octanoyltransferase"/>
</dbReference>
<feature type="binding site" evidence="5">
    <location>
        <begin position="146"/>
        <end position="148"/>
    </location>
    <ligand>
        <name>substrate</name>
    </ligand>
</feature>
<evidence type="ECO:0000256" key="1">
    <source>
        <dbReference type="ARBA" id="ARBA00004821"/>
    </source>
</evidence>
<dbReference type="SUPFAM" id="SSF55681">
    <property type="entry name" value="Class II aaRS and biotin synthetases"/>
    <property type="match status" value="1"/>
</dbReference>
<dbReference type="EC" id="2.3.1.181" evidence="5"/>
<dbReference type="InterPro" id="IPR020605">
    <property type="entry name" value="Octanoyltransferase_CS"/>
</dbReference>
<accession>A0ABZ2YE04</accession>
<dbReference type="HAMAP" id="MF_00013">
    <property type="entry name" value="LipB"/>
    <property type="match status" value="1"/>
</dbReference>
<comment type="function">
    <text evidence="4 5">Catalyzes the transfer of endogenously produced octanoic acid from octanoyl-acyl-carrier-protein onto the lipoyl domains of lipoate-dependent enzymes. Lipoyl-ACP can also act as a substrate although octanoyl-ACP is likely to be the physiological substrate.</text>
</comment>
<dbReference type="EMBL" id="CP121689">
    <property type="protein sequence ID" value="WZL75910.1"/>
    <property type="molecule type" value="Genomic_DNA"/>
</dbReference>
<dbReference type="PROSITE" id="PS51733">
    <property type="entry name" value="BPL_LPL_CATALYTIC"/>
    <property type="match status" value="1"/>
</dbReference>
<comment type="subcellular location">
    <subcellularLocation>
        <location evidence="5">Cytoplasm</location>
    </subcellularLocation>
</comment>
<comment type="similarity">
    <text evidence="5">Belongs to the LipB family.</text>
</comment>
<comment type="catalytic activity">
    <reaction evidence="5">
        <text>octanoyl-[ACP] + L-lysyl-[protein] = N(6)-octanoyl-L-lysyl-[protein] + holo-[ACP] + H(+)</text>
        <dbReference type="Rhea" id="RHEA:17665"/>
        <dbReference type="Rhea" id="RHEA-COMP:9636"/>
        <dbReference type="Rhea" id="RHEA-COMP:9685"/>
        <dbReference type="Rhea" id="RHEA-COMP:9752"/>
        <dbReference type="Rhea" id="RHEA-COMP:9928"/>
        <dbReference type="ChEBI" id="CHEBI:15378"/>
        <dbReference type="ChEBI" id="CHEBI:29969"/>
        <dbReference type="ChEBI" id="CHEBI:64479"/>
        <dbReference type="ChEBI" id="CHEBI:78463"/>
        <dbReference type="ChEBI" id="CHEBI:78809"/>
        <dbReference type="EC" id="2.3.1.181"/>
    </reaction>
</comment>
<dbReference type="Gene3D" id="3.30.930.10">
    <property type="entry name" value="Bira Bifunctional Protein, Domain 2"/>
    <property type="match status" value="1"/>
</dbReference>
<keyword evidence="2 5" id="KW-0808">Transferase</keyword>
<dbReference type="Pfam" id="PF21948">
    <property type="entry name" value="LplA-B_cat"/>
    <property type="match status" value="1"/>
</dbReference>
<dbReference type="Proteomes" id="UP001461341">
    <property type="component" value="Chromosome"/>
</dbReference>
<evidence type="ECO:0000256" key="2">
    <source>
        <dbReference type="ARBA" id="ARBA00022679"/>
    </source>
</evidence>
<dbReference type="CDD" id="cd16444">
    <property type="entry name" value="LipB"/>
    <property type="match status" value="1"/>
</dbReference>
<evidence type="ECO:0000313" key="7">
    <source>
        <dbReference type="EMBL" id="WZL75910.1"/>
    </source>
</evidence>
<dbReference type="RefSeq" id="WP_369018063.1">
    <property type="nucleotide sequence ID" value="NZ_CP121689.1"/>
</dbReference>
<dbReference type="PANTHER" id="PTHR10993:SF7">
    <property type="entry name" value="LIPOYLTRANSFERASE 2, MITOCHONDRIAL-RELATED"/>
    <property type="match status" value="1"/>
</dbReference>